<dbReference type="PROSITE" id="PS50977">
    <property type="entry name" value="HTH_TETR_2"/>
    <property type="match status" value="1"/>
</dbReference>
<dbReference type="AlphaFoldDB" id="A0A3N0AHX9"/>
<dbReference type="PANTHER" id="PTHR30055">
    <property type="entry name" value="HTH-TYPE TRANSCRIPTIONAL REGULATOR RUTR"/>
    <property type="match status" value="1"/>
</dbReference>
<evidence type="ECO:0000256" key="2">
    <source>
        <dbReference type="ARBA" id="ARBA00023125"/>
    </source>
</evidence>
<keyword evidence="1" id="KW-0805">Transcription regulation</keyword>
<evidence type="ECO:0000313" key="6">
    <source>
        <dbReference type="EMBL" id="RNL21440.1"/>
    </source>
</evidence>
<proteinExistence type="predicted"/>
<comment type="caution">
    <text evidence="6">The sequence shown here is derived from an EMBL/GenBank/DDBJ whole genome shotgun (WGS) entry which is preliminary data.</text>
</comment>
<evidence type="ECO:0000256" key="3">
    <source>
        <dbReference type="ARBA" id="ARBA00023163"/>
    </source>
</evidence>
<keyword evidence="7" id="KW-1185">Reference proteome</keyword>
<dbReference type="PANTHER" id="PTHR30055:SF234">
    <property type="entry name" value="HTH-TYPE TRANSCRIPTIONAL REGULATOR BETI"/>
    <property type="match status" value="1"/>
</dbReference>
<keyword evidence="3" id="KW-0804">Transcription</keyword>
<dbReference type="OrthoDB" id="3196926at2"/>
<dbReference type="GO" id="GO:0000976">
    <property type="term" value="F:transcription cis-regulatory region binding"/>
    <property type="evidence" value="ECO:0007669"/>
    <property type="project" value="TreeGrafter"/>
</dbReference>
<dbReference type="PRINTS" id="PR00455">
    <property type="entry name" value="HTHTETR"/>
</dbReference>
<dbReference type="InterPro" id="IPR001647">
    <property type="entry name" value="HTH_TetR"/>
</dbReference>
<reference evidence="7" key="1">
    <citation type="submission" date="2018-05" db="EMBL/GenBank/DDBJ databases">
        <title>Genome Sequencing of selected type strains of the family Eggerthellaceae.</title>
        <authorList>
            <person name="Danylec N."/>
            <person name="Stoll D.A."/>
            <person name="Doetsch A."/>
            <person name="Huch M."/>
        </authorList>
    </citation>
    <scope>NUCLEOTIDE SEQUENCE [LARGE SCALE GENOMIC DNA]</scope>
    <source>
        <strain evidence="7">DSM 17537</strain>
    </source>
</reference>
<protein>
    <submittedName>
        <fullName evidence="6">TetR/AcrR family transcriptional regulator</fullName>
    </submittedName>
</protein>
<evidence type="ECO:0000256" key="4">
    <source>
        <dbReference type="PROSITE-ProRule" id="PRU00335"/>
    </source>
</evidence>
<evidence type="ECO:0000313" key="7">
    <source>
        <dbReference type="Proteomes" id="UP000267368"/>
    </source>
</evidence>
<dbReference type="Gene3D" id="1.10.357.10">
    <property type="entry name" value="Tetracycline Repressor, domain 2"/>
    <property type="match status" value="1"/>
</dbReference>
<dbReference type="Pfam" id="PF00440">
    <property type="entry name" value="TetR_N"/>
    <property type="match status" value="1"/>
</dbReference>
<organism evidence="6 7">
    <name type="scientific">Slackia faecicanis</name>
    <dbReference type="NCBI Taxonomy" id="255723"/>
    <lineage>
        <taxon>Bacteria</taxon>
        <taxon>Bacillati</taxon>
        <taxon>Actinomycetota</taxon>
        <taxon>Coriobacteriia</taxon>
        <taxon>Eggerthellales</taxon>
        <taxon>Eggerthellaceae</taxon>
        <taxon>Slackia</taxon>
    </lineage>
</organism>
<accession>A0A3N0AHX9</accession>
<gene>
    <name evidence="6" type="ORF">DMP07_00905</name>
</gene>
<dbReference type="SUPFAM" id="SSF46689">
    <property type="entry name" value="Homeodomain-like"/>
    <property type="match status" value="1"/>
</dbReference>
<keyword evidence="2 4" id="KW-0238">DNA-binding</keyword>
<dbReference type="InterPro" id="IPR009057">
    <property type="entry name" value="Homeodomain-like_sf"/>
</dbReference>
<dbReference type="RefSeq" id="WP_123197282.1">
    <property type="nucleotide sequence ID" value="NZ_QICB01000001.1"/>
</dbReference>
<feature type="DNA-binding region" description="H-T-H motif" evidence="4">
    <location>
        <begin position="24"/>
        <end position="43"/>
    </location>
</feature>
<dbReference type="GO" id="GO:0003700">
    <property type="term" value="F:DNA-binding transcription factor activity"/>
    <property type="evidence" value="ECO:0007669"/>
    <property type="project" value="TreeGrafter"/>
</dbReference>
<name>A0A3N0AHX9_9ACTN</name>
<evidence type="ECO:0000256" key="1">
    <source>
        <dbReference type="ARBA" id="ARBA00023015"/>
    </source>
</evidence>
<feature type="domain" description="HTH tetR-type" evidence="5">
    <location>
        <begin position="1"/>
        <end position="61"/>
    </location>
</feature>
<dbReference type="Proteomes" id="UP000267368">
    <property type="component" value="Unassembled WGS sequence"/>
</dbReference>
<evidence type="ECO:0000259" key="5">
    <source>
        <dbReference type="PROSITE" id="PS50977"/>
    </source>
</evidence>
<dbReference type="InterPro" id="IPR050109">
    <property type="entry name" value="HTH-type_TetR-like_transc_reg"/>
</dbReference>
<sequence>MGRREQIIACTRELYEEKGLAKTSVQDIADRVGVTRSLFYHYFTDKDAVTSAVLDSYIEDFLAMLKAWNDCRVEGDVDGALDTLVPVLRRALFERDSFRRALASRENAALYIDFINRVADQAARYIVATTVQDYERLHEVRIEHVYESFYVLILGVAGYVRSHPEAPDAVIEDIVAQSLHLDRGRIRV</sequence>
<dbReference type="EMBL" id="QICB01000001">
    <property type="protein sequence ID" value="RNL21440.1"/>
    <property type="molecule type" value="Genomic_DNA"/>
</dbReference>